<gene>
    <name evidence="1" type="ORF">GMARGA_LOCUS40146</name>
</gene>
<comment type="caution">
    <text evidence="1">The sequence shown here is derived from an EMBL/GenBank/DDBJ whole genome shotgun (WGS) entry which is preliminary data.</text>
</comment>
<dbReference type="Proteomes" id="UP000789901">
    <property type="component" value="Unassembled WGS sequence"/>
</dbReference>
<organism evidence="1 2">
    <name type="scientific">Gigaspora margarita</name>
    <dbReference type="NCBI Taxonomy" id="4874"/>
    <lineage>
        <taxon>Eukaryota</taxon>
        <taxon>Fungi</taxon>
        <taxon>Fungi incertae sedis</taxon>
        <taxon>Mucoromycota</taxon>
        <taxon>Glomeromycotina</taxon>
        <taxon>Glomeromycetes</taxon>
        <taxon>Diversisporales</taxon>
        <taxon>Gigasporaceae</taxon>
        <taxon>Gigaspora</taxon>
    </lineage>
</organism>
<feature type="non-terminal residue" evidence="1">
    <location>
        <position position="94"/>
    </location>
</feature>
<sequence length="94" mass="11457">SQNENEFELDNNPIWLKFYPWLRAKPLTNPSKLYCEWCTEWFKEQYLIQHLNSKDYQKVQKIELHTQLTIHESVKKPLSTEIKSYSKYADYVLD</sequence>
<feature type="non-terminal residue" evidence="1">
    <location>
        <position position="1"/>
    </location>
</feature>
<dbReference type="EMBL" id="CAJVQB010100400">
    <property type="protein sequence ID" value="CAG8850292.1"/>
    <property type="molecule type" value="Genomic_DNA"/>
</dbReference>
<protein>
    <submittedName>
        <fullName evidence="1">23471_t:CDS:1</fullName>
    </submittedName>
</protein>
<evidence type="ECO:0000313" key="1">
    <source>
        <dbReference type="EMBL" id="CAG8850292.1"/>
    </source>
</evidence>
<reference evidence="1 2" key="1">
    <citation type="submission" date="2021-06" db="EMBL/GenBank/DDBJ databases">
        <authorList>
            <person name="Kallberg Y."/>
            <person name="Tangrot J."/>
            <person name="Rosling A."/>
        </authorList>
    </citation>
    <scope>NUCLEOTIDE SEQUENCE [LARGE SCALE GENOMIC DNA]</scope>
    <source>
        <strain evidence="1 2">120-4 pot B 10/14</strain>
    </source>
</reference>
<proteinExistence type="predicted"/>
<accession>A0ABN7X9H5</accession>
<evidence type="ECO:0000313" key="2">
    <source>
        <dbReference type="Proteomes" id="UP000789901"/>
    </source>
</evidence>
<keyword evidence="2" id="KW-1185">Reference proteome</keyword>
<name>A0ABN7X9H5_GIGMA</name>